<reference evidence="1 2" key="1">
    <citation type="journal article" date="2018" name="PLoS Genet.">
        <title>Population sequencing reveals clonal diversity and ancestral inbreeding in the grapevine cultivar Chardonnay.</title>
        <authorList>
            <person name="Roach M.J."/>
            <person name="Johnson D.L."/>
            <person name="Bohlmann J."/>
            <person name="van Vuuren H.J."/>
            <person name="Jones S.J."/>
            <person name="Pretorius I.S."/>
            <person name="Schmidt S.A."/>
            <person name="Borneman A.R."/>
        </authorList>
    </citation>
    <scope>NUCLEOTIDE SEQUENCE [LARGE SCALE GENOMIC DNA]</scope>
    <source>
        <strain evidence="2">cv. Chardonnay</strain>
        <tissue evidence="1">Leaf</tissue>
    </source>
</reference>
<dbReference type="Proteomes" id="UP000288805">
    <property type="component" value="Unassembled WGS sequence"/>
</dbReference>
<protein>
    <submittedName>
        <fullName evidence="1">Uncharacterized protein</fullName>
    </submittedName>
</protein>
<proteinExistence type="predicted"/>
<dbReference type="AlphaFoldDB" id="A0A438C171"/>
<organism evidence="1 2">
    <name type="scientific">Vitis vinifera</name>
    <name type="common">Grape</name>
    <dbReference type="NCBI Taxonomy" id="29760"/>
    <lineage>
        <taxon>Eukaryota</taxon>
        <taxon>Viridiplantae</taxon>
        <taxon>Streptophyta</taxon>
        <taxon>Embryophyta</taxon>
        <taxon>Tracheophyta</taxon>
        <taxon>Spermatophyta</taxon>
        <taxon>Magnoliopsida</taxon>
        <taxon>eudicotyledons</taxon>
        <taxon>Gunneridae</taxon>
        <taxon>Pentapetalae</taxon>
        <taxon>rosids</taxon>
        <taxon>Vitales</taxon>
        <taxon>Vitaceae</taxon>
        <taxon>Viteae</taxon>
        <taxon>Vitis</taxon>
    </lineage>
</organism>
<name>A0A438C171_VITVI</name>
<dbReference type="EMBL" id="QGNW01002582">
    <property type="protein sequence ID" value="RVW16973.1"/>
    <property type="molecule type" value="Genomic_DNA"/>
</dbReference>
<evidence type="ECO:0000313" key="2">
    <source>
        <dbReference type="Proteomes" id="UP000288805"/>
    </source>
</evidence>
<gene>
    <name evidence="1" type="ORF">CK203_070756</name>
</gene>
<accession>A0A438C171</accession>
<comment type="caution">
    <text evidence="1">The sequence shown here is derived from an EMBL/GenBank/DDBJ whole genome shotgun (WGS) entry which is preliminary data.</text>
</comment>
<evidence type="ECO:0000313" key="1">
    <source>
        <dbReference type="EMBL" id="RVW16973.1"/>
    </source>
</evidence>
<sequence length="101" mass="11404">MPECRIDYPKDHSPSWPSTSPLLPFSHLVFGFSYIFAPGSHLNSISEGKTQNFQKITSTIFPRHILTLVPDSGSMAWRYPGSLFGSRWNFSSVFQVSLFSC</sequence>